<dbReference type="EMBL" id="QZXA01000011">
    <property type="protein sequence ID" value="RJT30247.1"/>
    <property type="molecule type" value="Genomic_DNA"/>
</dbReference>
<protein>
    <submittedName>
        <fullName evidence="1">Nuclear transport factor 2 family protein</fullName>
    </submittedName>
</protein>
<proteinExistence type="predicted"/>
<organism evidence="1 2">
    <name type="scientific">Mesorhizobium jarvisii</name>
    <dbReference type="NCBI Taxonomy" id="1777867"/>
    <lineage>
        <taxon>Bacteria</taxon>
        <taxon>Pseudomonadati</taxon>
        <taxon>Pseudomonadota</taxon>
        <taxon>Alphaproteobacteria</taxon>
        <taxon>Hyphomicrobiales</taxon>
        <taxon>Phyllobacteriaceae</taxon>
        <taxon>Mesorhizobium</taxon>
    </lineage>
</organism>
<evidence type="ECO:0000313" key="1">
    <source>
        <dbReference type="EMBL" id="RJT30247.1"/>
    </source>
</evidence>
<keyword evidence="2" id="KW-1185">Reference proteome</keyword>
<sequence length="137" mass="14553">MIGDADQTGMTGGDLSLQRSALLGRFMAAWNAHDLDGLMACMAEDCAFHASAGPDPNGRRHTGREAVRAAYAAIFSTFSDAAWSNDNHVVSGDTGLSSWRFTGTTAAGDKIEVDGCDIFVFSGARIALKDSYRKART</sequence>
<comment type="caution">
    <text evidence="1">The sequence shown here is derived from an EMBL/GenBank/DDBJ whole genome shotgun (WGS) entry which is preliminary data.</text>
</comment>
<dbReference type="CDD" id="cd00531">
    <property type="entry name" value="NTF2_like"/>
    <property type="match status" value="1"/>
</dbReference>
<dbReference type="InterPro" id="IPR037401">
    <property type="entry name" value="SnoaL-like"/>
</dbReference>
<gene>
    <name evidence="1" type="ORF">D3242_26430</name>
</gene>
<dbReference type="Proteomes" id="UP000275530">
    <property type="component" value="Unassembled WGS sequence"/>
</dbReference>
<accession>A0A6M7TDZ9</accession>
<dbReference type="InterPro" id="IPR032710">
    <property type="entry name" value="NTF2-like_dom_sf"/>
</dbReference>
<dbReference type="SUPFAM" id="SSF54427">
    <property type="entry name" value="NTF2-like"/>
    <property type="match status" value="1"/>
</dbReference>
<dbReference type="AlphaFoldDB" id="A0A6M7TDZ9"/>
<dbReference type="Pfam" id="PF12680">
    <property type="entry name" value="SnoaL_2"/>
    <property type="match status" value="1"/>
</dbReference>
<reference evidence="1 2" key="1">
    <citation type="submission" date="2018-09" db="EMBL/GenBank/DDBJ databases">
        <title>Mesorhizobium carmichaelinearum sp. nov. isolated from Carmichaelinea spp. root nodules in New Zealand.</title>
        <authorList>
            <person name="De Meyer S.E."/>
        </authorList>
    </citation>
    <scope>NUCLEOTIDE SEQUENCE [LARGE SCALE GENOMIC DNA]</scope>
    <source>
        <strain evidence="1 2">LMG 28313</strain>
    </source>
</reference>
<dbReference type="RefSeq" id="WP_019860203.1">
    <property type="nucleotide sequence ID" value="NZ_CP033507.1"/>
</dbReference>
<dbReference type="Gene3D" id="3.10.450.50">
    <property type="match status" value="1"/>
</dbReference>
<evidence type="ECO:0000313" key="2">
    <source>
        <dbReference type="Proteomes" id="UP000275530"/>
    </source>
</evidence>
<name>A0A6M7TDZ9_9HYPH</name>